<dbReference type="EMBL" id="JAYWIO010000003">
    <property type="protein sequence ID" value="KAK7276337.1"/>
    <property type="molecule type" value="Genomic_DNA"/>
</dbReference>
<keyword evidence="2" id="KW-1185">Reference proteome</keyword>
<dbReference type="AlphaFoldDB" id="A0AAN9IEK4"/>
<name>A0AAN9IEK4_CROPI</name>
<evidence type="ECO:0000313" key="2">
    <source>
        <dbReference type="Proteomes" id="UP001372338"/>
    </source>
</evidence>
<comment type="caution">
    <text evidence="1">The sequence shown here is derived from an EMBL/GenBank/DDBJ whole genome shotgun (WGS) entry which is preliminary data.</text>
</comment>
<dbReference type="PANTHER" id="PTHR31300:SF33">
    <property type="entry name" value="LIPASE"/>
    <property type="match status" value="1"/>
</dbReference>
<reference evidence="1 2" key="1">
    <citation type="submission" date="2024-01" db="EMBL/GenBank/DDBJ databases">
        <title>The genomes of 5 underutilized Papilionoideae crops provide insights into root nodulation and disease resistanc.</title>
        <authorList>
            <person name="Yuan L."/>
        </authorList>
    </citation>
    <scope>NUCLEOTIDE SEQUENCE [LARGE SCALE GENOMIC DNA]</scope>
    <source>
        <strain evidence="1">ZHUSHIDOU_FW_LH</strain>
        <tissue evidence="1">Leaf</tissue>
    </source>
</reference>
<dbReference type="Pfam" id="PF04788">
    <property type="entry name" value="DUF620"/>
    <property type="match status" value="1"/>
</dbReference>
<accession>A0AAN9IEK4</accession>
<gene>
    <name evidence="1" type="ORF">RIF29_17476</name>
</gene>
<dbReference type="InterPro" id="IPR006873">
    <property type="entry name" value="DUF620"/>
</dbReference>
<dbReference type="PANTHER" id="PTHR31300">
    <property type="entry name" value="LIPASE"/>
    <property type="match status" value="1"/>
</dbReference>
<organism evidence="1 2">
    <name type="scientific">Crotalaria pallida</name>
    <name type="common">Smooth rattlebox</name>
    <name type="synonym">Crotalaria striata</name>
    <dbReference type="NCBI Taxonomy" id="3830"/>
    <lineage>
        <taxon>Eukaryota</taxon>
        <taxon>Viridiplantae</taxon>
        <taxon>Streptophyta</taxon>
        <taxon>Embryophyta</taxon>
        <taxon>Tracheophyta</taxon>
        <taxon>Spermatophyta</taxon>
        <taxon>Magnoliopsida</taxon>
        <taxon>eudicotyledons</taxon>
        <taxon>Gunneridae</taxon>
        <taxon>Pentapetalae</taxon>
        <taxon>rosids</taxon>
        <taxon>fabids</taxon>
        <taxon>Fabales</taxon>
        <taxon>Fabaceae</taxon>
        <taxon>Papilionoideae</taxon>
        <taxon>50 kb inversion clade</taxon>
        <taxon>genistoids sensu lato</taxon>
        <taxon>core genistoids</taxon>
        <taxon>Crotalarieae</taxon>
        <taxon>Crotalaria</taxon>
    </lineage>
</organism>
<dbReference type="Proteomes" id="UP001372338">
    <property type="component" value="Unassembled WGS sequence"/>
</dbReference>
<evidence type="ECO:0000313" key="1">
    <source>
        <dbReference type="EMBL" id="KAK7276337.1"/>
    </source>
</evidence>
<proteinExistence type="predicted"/>
<sequence length="426" mass="47631">MKRLCPNLDLEDRLETVLEVPMPEEIFSNKNGTSKAWHNMKKSWLKPSFESSRSSSVFGGRNTEIQLLLGVAGAPLLPFHINHDNNQPITTHAIKGGNIEASMAKYIVRQYVAAVGGESKLESVESMYAMGEVRIGTSEFSGGEEKMKKVEMNREMGGFVLWQKRPELWCLEMVVSGYKISAGSDGKVTWRQTPWHHSHASRGPPRPLRRLFQGLDPRSTANLFNNSICIGEKTVNNEECFILKLEAESSSLQARSSSNVDIIQHTLWGYFSQRTGLLVKFEDTYFLKLITPGSDTIFWETKVESLVQDYRNIDGILIAHAGKTCVALSRFGEGPESHSRTRMEETWKIEEVDFNIKGLSMDCFLAPSDLKKEEDYKGVTECGVVAANNAKLPYKIQSASFKFSSSKVAAINVDDSSASDSGEEEY</sequence>
<protein>
    <submittedName>
        <fullName evidence="1">Uncharacterized protein</fullName>
    </submittedName>
</protein>